<gene>
    <name evidence="2" type="ORF">HICCMSTLAB_LOCUS5213</name>
</gene>
<dbReference type="OrthoDB" id="206088at2759"/>
<feature type="region of interest" description="Disordered" evidence="1">
    <location>
        <begin position="61"/>
        <end position="290"/>
    </location>
</feature>
<keyword evidence="3" id="KW-1185">Reference proteome</keyword>
<dbReference type="Proteomes" id="UP000786811">
    <property type="component" value="Unassembled WGS sequence"/>
</dbReference>
<reference evidence="2" key="1">
    <citation type="submission" date="2021-04" db="EMBL/GenBank/DDBJ databases">
        <authorList>
            <person name="Chebbi M.A.C M."/>
        </authorList>
    </citation>
    <scope>NUCLEOTIDE SEQUENCE</scope>
</reference>
<evidence type="ECO:0000313" key="3">
    <source>
        <dbReference type="Proteomes" id="UP000786811"/>
    </source>
</evidence>
<name>A0A8J2MGM5_COTCN</name>
<accession>A0A8J2MGM5</accession>
<sequence>MNVSFFKRTTTEDKNDSRMFKLLRIVQGSVFYCKSNPVAINNSVIKYFSNRINIINISSQKKSDKIIDSAEDSGKRKRDNEANTSTESPPAKKSDNKTKKPRARKSKTPKLTEKSKSKSKETLNKLSFVKQISPEKKSTNGAADQETNDKKLPRTLNSESSDEDGHLALPLTPEDAEEINSSKSEAKTTEVSKPSEESEDKIKLEEKSPKKSPKKSKVVENADDTVSPSSSSDEELELKTKVKKFRSKIIDSDSESESKESPTKSPIKSPELTLKTKHTTDLTRKNITQF</sequence>
<feature type="compositionally biased region" description="Low complexity" evidence="1">
    <location>
        <begin position="263"/>
        <end position="273"/>
    </location>
</feature>
<feature type="compositionally biased region" description="Basic and acidic residues" evidence="1">
    <location>
        <begin position="61"/>
        <end position="81"/>
    </location>
</feature>
<evidence type="ECO:0000313" key="2">
    <source>
        <dbReference type="EMBL" id="CAG5089377.1"/>
    </source>
</evidence>
<feature type="compositionally biased region" description="Basic and acidic residues" evidence="1">
    <location>
        <begin position="184"/>
        <end position="209"/>
    </location>
</feature>
<evidence type="ECO:0000256" key="1">
    <source>
        <dbReference type="SAM" id="MobiDB-lite"/>
    </source>
</evidence>
<feature type="compositionally biased region" description="Basic residues" evidence="1">
    <location>
        <begin position="99"/>
        <end position="108"/>
    </location>
</feature>
<feature type="compositionally biased region" description="Basic and acidic residues" evidence="1">
    <location>
        <begin position="248"/>
        <end position="262"/>
    </location>
</feature>
<protein>
    <submittedName>
        <fullName evidence="2">Uncharacterized protein</fullName>
    </submittedName>
</protein>
<comment type="caution">
    <text evidence="2">The sequence shown here is derived from an EMBL/GenBank/DDBJ whole genome shotgun (WGS) entry which is preliminary data.</text>
</comment>
<feature type="compositionally biased region" description="Basic and acidic residues" evidence="1">
    <location>
        <begin position="110"/>
        <end position="123"/>
    </location>
</feature>
<dbReference type="AlphaFoldDB" id="A0A8J2MGM5"/>
<organism evidence="2 3">
    <name type="scientific">Cotesia congregata</name>
    <name type="common">Parasitoid wasp</name>
    <name type="synonym">Apanteles congregatus</name>
    <dbReference type="NCBI Taxonomy" id="51543"/>
    <lineage>
        <taxon>Eukaryota</taxon>
        <taxon>Metazoa</taxon>
        <taxon>Ecdysozoa</taxon>
        <taxon>Arthropoda</taxon>
        <taxon>Hexapoda</taxon>
        <taxon>Insecta</taxon>
        <taxon>Pterygota</taxon>
        <taxon>Neoptera</taxon>
        <taxon>Endopterygota</taxon>
        <taxon>Hymenoptera</taxon>
        <taxon>Apocrita</taxon>
        <taxon>Ichneumonoidea</taxon>
        <taxon>Braconidae</taxon>
        <taxon>Microgastrinae</taxon>
        <taxon>Cotesia</taxon>
    </lineage>
</organism>
<proteinExistence type="predicted"/>
<dbReference type="EMBL" id="CAJNRD030001119">
    <property type="protein sequence ID" value="CAG5089377.1"/>
    <property type="molecule type" value="Genomic_DNA"/>
</dbReference>